<feature type="compositionally biased region" description="Basic and acidic residues" evidence="1">
    <location>
        <begin position="41"/>
        <end position="51"/>
    </location>
</feature>
<protein>
    <submittedName>
        <fullName evidence="2">Uncharacterized protein</fullName>
    </submittedName>
</protein>
<dbReference type="PATRIC" id="fig|1675527.3.peg.4695"/>
<sequence length="62" mass="6886">MAAGIAGFWFGSRGSGFPERTQLNTPEPKDDDDVFIGPEIGDDRYGRRANLDDDNSPQLERD</sequence>
<name>A0A0J9E9P4_9RHOB</name>
<dbReference type="AlphaFoldDB" id="A0A0J9E9P4"/>
<evidence type="ECO:0000313" key="3">
    <source>
        <dbReference type="Proteomes" id="UP000037178"/>
    </source>
</evidence>
<feature type="region of interest" description="Disordered" evidence="1">
    <location>
        <begin position="1"/>
        <end position="62"/>
    </location>
</feature>
<evidence type="ECO:0000313" key="2">
    <source>
        <dbReference type="EMBL" id="KMW59505.1"/>
    </source>
</evidence>
<reference evidence="2 3" key="1">
    <citation type="submission" date="2015-06" db="EMBL/GenBank/DDBJ databases">
        <title>Draft genome sequence of an Alphaproteobacteria species associated to the Mediterranean sponge Oscarella lobularis.</title>
        <authorList>
            <person name="Jourda C."/>
            <person name="Santini S."/>
            <person name="Claverie J.-M."/>
        </authorList>
    </citation>
    <scope>NUCLEOTIDE SEQUENCE [LARGE SCALE GENOMIC DNA]</scope>
    <source>
        <strain evidence="2">IGS</strain>
    </source>
</reference>
<comment type="caution">
    <text evidence="2">The sequence shown here is derived from an EMBL/GenBank/DDBJ whole genome shotgun (WGS) entry which is preliminary data.</text>
</comment>
<gene>
    <name evidence="2" type="ORF">AIOL_004487</name>
</gene>
<dbReference type="Proteomes" id="UP000037178">
    <property type="component" value="Unassembled WGS sequence"/>
</dbReference>
<proteinExistence type="predicted"/>
<dbReference type="EMBL" id="LFTY01000002">
    <property type="protein sequence ID" value="KMW59505.1"/>
    <property type="molecule type" value="Genomic_DNA"/>
</dbReference>
<organism evidence="2 3">
    <name type="scientific">Candidatus Rhodobacter oscarellae</name>
    <dbReference type="NCBI Taxonomy" id="1675527"/>
    <lineage>
        <taxon>Bacteria</taxon>
        <taxon>Pseudomonadati</taxon>
        <taxon>Pseudomonadota</taxon>
        <taxon>Alphaproteobacteria</taxon>
        <taxon>Rhodobacterales</taxon>
        <taxon>Rhodobacter group</taxon>
        <taxon>Rhodobacter</taxon>
    </lineage>
</organism>
<evidence type="ECO:0000256" key="1">
    <source>
        <dbReference type="SAM" id="MobiDB-lite"/>
    </source>
</evidence>
<accession>A0A0J9E9P4</accession>
<keyword evidence="3" id="KW-1185">Reference proteome</keyword>